<dbReference type="GeneID" id="19279843"/>
<keyword evidence="1" id="KW-0732">Signal</keyword>
<dbReference type="Proteomes" id="UP000030651">
    <property type="component" value="Unassembled WGS sequence"/>
</dbReference>
<dbReference type="HOGENOM" id="CLU_1635973_0_0_1"/>
<keyword evidence="3" id="KW-1185">Reference proteome</keyword>
<accession>W3WJE2</accession>
<feature type="signal peptide" evidence="1">
    <location>
        <begin position="1"/>
        <end position="18"/>
    </location>
</feature>
<protein>
    <recommendedName>
        <fullName evidence="4">Ecp2 effector protein domain-containing protein</fullName>
    </recommendedName>
</protein>
<dbReference type="InParanoid" id="W3WJE2"/>
<dbReference type="RefSeq" id="XP_007841602.1">
    <property type="nucleotide sequence ID" value="XM_007843411.1"/>
</dbReference>
<evidence type="ECO:0000313" key="3">
    <source>
        <dbReference type="Proteomes" id="UP000030651"/>
    </source>
</evidence>
<name>W3WJE2_PESFW</name>
<dbReference type="AlphaFoldDB" id="W3WJE2"/>
<sequence length="162" mass="17347">MLFFNIISPVAIVAFTSALTLPRSTHVSTPRFLTTQDIYVEPREAPICFNGQGSVATGVNEGISTLRSRAAHVANGFSLIPLAQNGGQCVRLTCSYNVGIWACNDADVGALVTYENIARYAENIRDACGPASNGIWVHGQQFASEINGLRWNVIVGRDDGGC</sequence>
<dbReference type="EMBL" id="KI912121">
    <property type="protein sequence ID" value="ETS73884.1"/>
    <property type="molecule type" value="Genomic_DNA"/>
</dbReference>
<evidence type="ECO:0008006" key="4">
    <source>
        <dbReference type="Google" id="ProtNLM"/>
    </source>
</evidence>
<organism evidence="2 3">
    <name type="scientific">Pestalotiopsis fici (strain W106-1 / CGMCC3.15140)</name>
    <dbReference type="NCBI Taxonomy" id="1229662"/>
    <lineage>
        <taxon>Eukaryota</taxon>
        <taxon>Fungi</taxon>
        <taxon>Dikarya</taxon>
        <taxon>Ascomycota</taxon>
        <taxon>Pezizomycotina</taxon>
        <taxon>Sordariomycetes</taxon>
        <taxon>Xylariomycetidae</taxon>
        <taxon>Amphisphaeriales</taxon>
        <taxon>Sporocadaceae</taxon>
        <taxon>Pestalotiopsis</taxon>
    </lineage>
</organism>
<feature type="chain" id="PRO_5004833583" description="Ecp2 effector protein domain-containing protein" evidence="1">
    <location>
        <begin position="19"/>
        <end position="162"/>
    </location>
</feature>
<gene>
    <name evidence="2" type="ORF">PFICI_14830</name>
</gene>
<proteinExistence type="predicted"/>
<dbReference type="OrthoDB" id="5272418at2759"/>
<evidence type="ECO:0000256" key="1">
    <source>
        <dbReference type="SAM" id="SignalP"/>
    </source>
</evidence>
<reference evidence="3" key="1">
    <citation type="journal article" date="2015" name="BMC Genomics">
        <title>Genomic and transcriptomic analysis of the endophytic fungus Pestalotiopsis fici reveals its lifestyle and high potential for synthesis of natural products.</title>
        <authorList>
            <person name="Wang X."/>
            <person name="Zhang X."/>
            <person name="Liu L."/>
            <person name="Xiang M."/>
            <person name="Wang W."/>
            <person name="Sun X."/>
            <person name="Che Y."/>
            <person name="Guo L."/>
            <person name="Liu G."/>
            <person name="Guo L."/>
            <person name="Wang C."/>
            <person name="Yin W.B."/>
            <person name="Stadler M."/>
            <person name="Zhang X."/>
            <person name="Liu X."/>
        </authorList>
    </citation>
    <scope>NUCLEOTIDE SEQUENCE [LARGE SCALE GENOMIC DNA]</scope>
    <source>
        <strain evidence="3">W106-1 / CGMCC3.15140</strain>
    </source>
</reference>
<evidence type="ECO:0000313" key="2">
    <source>
        <dbReference type="EMBL" id="ETS73884.1"/>
    </source>
</evidence>
<dbReference type="KEGG" id="pfy:PFICI_14830"/>